<evidence type="ECO:0000256" key="1">
    <source>
        <dbReference type="SAM" id="Phobius"/>
    </source>
</evidence>
<reference evidence="2 3" key="1">
    <citation type="submission" date="2018-06" db="EMBL/GenBank/DDBJ databases">
        <authorList>
            <consortium name="Pathogen Informatics"/>
            <person name="Doyle S."/>
        </authorList>
    </citation>
    <scope>NUCLEOTIDE SEQUENCE [LARGE SCALE GENOMIC DNA]</scope>
    <source>
        <strain evidence="2 3">NCTC10684</strain>
    </source>
</reference>
<accession>A0A380WH67</accession>
<dbReference type="Proteomes" id="UP000254701">
    <property type="component" value="Unassembled WGS sequence"/>
</dbReference>
<dbReference type="AlphaFoldDB" id="A0A380WH67"/>
<evidence type="ECO:0000313" key="3">
    <source>
        <dbReference type="Proteomes" id="UP000254701"/>
    </source>
</evidence>
<keyword evidence="1" id="KW-1133">Transmembrane helix</keyword>
<dbReference type="Pfam" id="PF10947">
    <property type="entry name" value="DUF2628"/>
    <property type="match status" value="1"/>
</dbReference>
<dbReference type="OrthoDB" id="7285394at2"/>
<organism evidence="2 3">
    <name type="scientific">Aminobacter aminovorans</name>
    <name type="common">Chelatobacter heintzii</name>
    <dbReference type="NCBI Taxonomy" id="83263"/>
    <lineage>
        <taxon>Bacteria</taxon>
        <taxon>Pseudomonadati</taxon>
        <taxon>Pseudomonadota</taxon>
        <taxon>Alphaproteobacteria</taxon>
        <taxon>Hyphomicrobiales</taxon>
        <taxon>Phyllobacteriaceae</taxon>
        <taxon>Aminobacter</taxon>
    </lineage>
</organism>
<feature type="transmembrane region" description="Helical" evidence="1">
    <location>
        <begin position="68"/>
        <end position="85"/>
    </location>
</feature>
<name>A0A380WH67_AMIAI</name>
<keyword evidence="1" id="KW-0812">Transmembrane</keyword>
<evidence type="ECO:0000313" key="2">
    <source>
        <dbReference type="EMBL" id="SUU87514.1"/>
    </source>
</evidence>
<keyword evidence="1" id="KW-0472">Membrane</keyword>
<dbReference type="RefSeq" id="WP_115730010.1">
    <property type="nucleotide sequence ID" value="NZ_BAAAVY010000012.1"/>
</dbReference>
<dbReference type="EMBL" id="UFSM01000001">
    <property type="protein sequence ID" value="SUU87514.1"/>
    <property type="molecule type" value="Genomic_DNA"/>
</dbReference>
<gene>
    <name evidence="2" type="ORF">NCTC10684_00715</name>
</gene>
<sequence length="160" mass="17184">MAIHVVMEPPASAGKNASEGAVFVRDGFYFFGFIAPLLWMLWHRLWLLAAVTFAVTLALGAVGEWTGLIAAVPLLSLLISLYVGLEGGALRVAALRRAGWHQWGVIEADTIEDAEIRYLYAADDGAEEIQPPPVTIAPAASPRLQQSGAALGLLHYPGRH</sequence>
<proteinExistence type="predicted"/>
<protein>
    <submittedName>
        <fullName evidence="2">Protein of uncharacterized function (DUF2628)</fullName>
    </submittedName>
</protein>
<feature type="transmembrane region" description="Helical" evidence="1">
    <location>
        <begin position="20"/>
        <end position="38"/>
    </location>
</feature>
<dbReference type="InterPro" id="IPR024399">
    <property type="entry name" value="DUF2628"/>
</dbReference>